<feature type="region of interest" description="Disordered" evidence="2">
    <location>
        <begin position="247"/>
        <end position="281"/>
    </location>
</feature>
<dbReference type="EMBL" id="ML735221">
    <property type="protein sequence ID" value="KAE8394780.1"/>
    <property type="molecule type" value="Genomic_DNA"/>
</dbReference>
<feature type="domain" description="YTH" evidence="4">
    <location>
        <begin position="441"/>
        <end position="641"/>
    </location>
</feature>
<dbReference type="PANTHER" id="PTHR12357">
    <property type="entry name" value="YTH YT521-B HOMOLOGY DOMAIN-CONTAINING"/>
    <property type="match status" value="1"/>
</dbReference>
<dbReference type="Pfam" id="PF25701">
    <property type="entry name" value="RRM_YTH1"/>
    <property type="match status" value="1"/>
</dbReference>
<dbReference type="InterPro" id="IPR000504">
    <property type="entry name" value="RRM_dom"/>
</dbReference>
<dbReference type="GO" id="GO:0000381">
    <property type="term" value="P:regulation of alternative mRNA splicing, via spliceosome"/>
    <property type="evidence" value="ECO:0007669"/>
    <property type="project" value="TreeGrafter"/>
</dbReference>
<dbReference type="Pfam" id="PF04146">
    <property type="entry name" value="YTH"/>
    <property type="match status" value="1"/>
</dbReference>
<dbReference type="InterPro" id="IPR007275">
    <property type="entry name" value="YTH_domain"/>
</dbReference>
<dbReference type="GO" id="GO:0003729">
    <property type="term" value="F:mRNA binding"/>
    <property type="evidence" value="ECO:0007669"/>
    <property type="project" value="TreeGrafter"/>
</dbReference>
<accession>A0A5N7CKM3</accession>
<protein>
    <submittedName>
        <fullName evidence="5">YT521-B-like domain-containing protein</fullName>
    </submittedName>
</protein>
<organism evidence="5">
    <name type="scientific">Petromyces alliaceus</name>
    <name type="common">Aspergillus alliaceus</name>
    <dbReference type="NCBI Taxonomy" id="209559"/>
    <lineage>
        <taxon>Eukaryota</taxon>
        <taxon>Fungi</taxon>
        <taxon>Dikarya</taxon>
        <taxon>Ascomycota</taxon>
        <taxon>Pezizomycotina</taxon>
        <taxon>Eurotiomycetes</taxon>
        <taxon>Eurotiomycetidae</taxon>
        <taxon>Eurotiales</taxon>
        <taxon>Aspergillaceae</taxon>
        <taxon>Aspergillus</taxon>
        <taxon>Aspergillus subgen. Circumdati</taxon>
    </lineage>
</organism>
<feature type="compositionally biased region" description="Polar residues" evidence="2">
    <location>
        <begin position="250"/>
        <end position="260"/>
    </location>
</feature>
<proteinExistence type="predicted"/>
<evidence type="ECO:0000256" key="2">
    <source>
        <dbReference type="SAM" id="MobiDB-lite"/>
    </source>
</evidence>
<evidence type="ECO:0000259" key="4">
    <source>
        <dbReference type="PROSITE" id="PS50882"/>
    </source>
</evidence>
<dbReference type="GO" id="GO:0000398">
    <property type="term" value="P:mRNA splicing, via spliceosome"/>
    <property type="evidence" value="ECO:0007669"/>
    <property type="project" value="TreeGrafter"/>
</dbReference>
<feature type="compositionally biased region" description="Low complexity" evidence="2">
    <location>
        <begin position="531"/>
        <end position="541"/>
    </location>
</feature>
<feature type="compositionally biased region" description="Polar residues" evidence="2">
    <location>
        <begin position="24"/>
        <end position="35"/>
    </location>
</feature>
<dbReference type="AlphaFoldDB" id="A0A5N7CKM3"/>
<feature type="region of interest" description="Disordered" evidence="2">
    <location>
        <begin position="508"/>
        <end position="542"/>
    </location>
</feature>
<dbReference type="GO" id="GO:0005654">
    <property type="term" value="C:nucleoplasm"/>
    <property type="evidence" value="ECO:0007669"/>
    <property type="project" value="TreeGrafter"/>
</dbReference>
<dbReference type="CDD" id="cd21134">
    <property type="entry name" value="YTH"/>
    <property type="match status" value="1"/>
</dbReference>
<dbReference type="InterPro" id="IPR045168">
    <property type="entry name" value="YTH_prot"/>
</dbReference>
<dbReference type="SUPFAM" id="SSF54928">
    <property type="entry name" value="RNA-binding domain, RBD"/>
    <property type="match status" value="1"/>
</dbReference>
<dbReference type="InterPro" id="IPR057720">
    <property type="entry name" value="RRM_YTH1"/>
</dbReference>
<feature type="domain" description="RRM" evidence="3">
    <location>
        <begin position="315"/>
        <end position="389"/>
    </location>
</feature>
<dbReference type="InterPro" id="IPR012677">
    <property type="entry name" value="Nucleotide-bd_a/b_plait_sf"/>
</dbReference>
<dbReference type="PROSITE" id="PS50102">
    <property type="entry name" value="RRM"/>
    <property type="match status" value="1"/>
</dbReference>
<evidence type="ECO:0000256" key="1">
    <source>
        <dbReference type="PROSITE-ProRule" id="PRU00176"/>
    </source>
</evidence>
<dbReference type="OrthoDB" id="306690at2759"/>
<dbReference type="Gene3D" id="3.10.590.10">
    <property type="entry name" value="ph1033 like domains"/>
    <property type="match status" value="1"/>
</dbReference>
<gene>
    <name evidence="5" type="ORF">BDV23DRAFT_169188</name>
</gene>
<dbReference type="PROSITE" id="PS50882">
    <property type="entry name" value="YTH"/>
    <property type="match status" value="1"/>
</dbReference>
<dbReference type="CDD" id="cd00590">
    <property type="entry name" value="RRM_SF"/>
    <property type="match status" value="1"/>
</dbReference>
<reference evidence="5" key="1">
    <citation type="submission" date="2019-04" db="EMBL/GenBank/DDBJ databases">
        <title>Friends and foes A comparative genomics studyof 23 Aspergillus species from section Flavi.</title>
        <authorList>
            <consortium name="DOE Joint Genome Institute"/>
            <person name="Kjaerbolling I."/>
            <person name="Vesth T."/>
            <person name="Frisvad J.C."/>
            <person name="Nybo J.L."/>
            <person name="Theobald S."/>
            <person name="Kildgaard S."/>
            <person name="Isbrandt T."/>
            <person name="Kuo A."/>
            <person name="Sato A."/>
            <person name="Lyhne E.K."/>
            <person name="Kogle M.E."/>
            <person name="Wiebenga A."/>
            <person name="Kun R.S."/>
            <person name="Lubbers R.J."/>
            <person name="Makela M.R."/>
            <person name="Barry K."/>
            <person name="Chovatia M."/>
            <person name="Clum A."/>
            <person name="Daum C."/>
            <person name="Haridas S."/>
            <person name="He G."/>
            <person name="LaButti K."/>
            <person name="Lipzen A."/>
            <person name="Mondo S."/>
            <person name="Riley R."/>
            <person name="Salamov A."/>
            <person name="Simmons B.A."/>
            <person name="Magnuson J.K."/>
            <person name="Henrissat B."/>
            <person name="Mortensen U.H."/>
            <person name="Larsen T.O."/>
            <person name="Devries R.P."/>
            <person name="Grigoriev I.V."/>
            <person name="Machida M."/>
            <person name="Baker S.E."/>
            <person name="Andersen M.R."/>
        </authorList>
    </citation>
    <scope>NUCLEOTIDE SEQUENCE [LARGE SCALE GENOMIC DNA]</scope>
    <source>
        <strain evidence="5">IBT 14317</strain>
    </source>
</reference>
<dbReference type="Proteomes" id="UP000326877">
    <property type="component" value="Unassembled WGS sequence"/>
</dbReference>
<sequence length="647" mass="71521">MTNSIENTAPAKSESANAAPGGSISHNSNKACPSATATQQTVIELLQDARPQIVHHYPEQTTYIRHSGPGMPSATLGMRSTLPGYQTQTIVFGQRAMSQHIIPPSSGYEVVHSPMHSLPVYPETAPNMNMPFNNPFPQAYSPYLQHQHQHLPIQHSNPGYPPLGYNSPAHLRVPVVGYGQTYYTPPTYAASHEQGVVQANVTIHFQPHGLSRNTKDNLARTSATLPEEPKPRSLDSEYDVSKTIVDGSTPMRSTQAQPSAFGTPREKSYEAGSTARGPPFFRDNDRLADPSALPINFLTLTTPRGPPRKPKQSGNALWIGNLPPATDINELKDYFAREATRDVESVFLISKSNCAFVNYKTEAACLAALSRFHDSRFHGARLVCRLRRGSMSPAPQSDSSSLSVVSSFQAENDADTMNEETINMPVRRIAESRDLNSRVPNRYFIVKSLSMDDLELSRQSGTWATQAHNENNLNQAYQTADNVYLFFSANKSGEYYGYARMVSPIQEGDGLNMEMPPRLSPTQTEPEDLDSTPTPATSTAPKGRIINDLARGTVFWEADSSEDEGRSKIKRSVADVAEEIAESGFQSIGKPFRIQWLSTERVPFHRTRGLRNPWNANREIKIARDGTEIEPAVGERLMQLFNTSYPG</sequence>
<evidence type="ECO:0000313" key="5">
    <source>
        <dbReference type="EMBL" id="KAE8394780.1"/>
    </source>
</evidence>
<name>A0A5N7CKM3_PETAA</name>
<feature type="region of interest" description="Disordered" evidence="2">
    <location>
        <begin position="1"/>
        <end position="35"/>
    </location>
</feature>
<dbReference type="Gene3D" id="3.30.70.330">
    <property type="match status" value="1"/>
</dbReference>
<dbReference type="InterPro" id="IPR035979">
    <property type="entry name" value="RBD_domain_sf"/>
</dbReference>
<evidence type="ECO:0000259" key="3">
    <source>
        <dbReference type="PROSITE" id="PS50102"/>
    </source>
</evidence>
<dbReference type="GO" id="GO:1990247">
    <property type="term" value="F:N6-methyladenosine-containing RNA reader activity"/>
    <property type="evidence" value="ECO:0007669"/>
    <property type="project" value="TreeGrafter"/>
</dbReference>
<keyword evidence="1" id="KW-0694">RNA-binding</keyword>
<dbReference type="PANTHER" id="PTHR12357:SF3">
    <property type="entry name" value="YTH DOMAIN-CONTAINING PROTEIN 1"/>
    <property type="match status" value="1"/>
</dbReference>
<dbReference type="SMART" id="SM00360">
    <property type="entry name" value="RRM"/>
    <property type="match status" value="1"/>
</dbReference>